<organism evidence="6">
    <name type="scientific">Veillonella dispar</name>
    <dbReference type="NCBI Taxonomy" id="39778"/>
    <lineage>
        <taxon>Bacteria</taxon>
        <taxon>Bacillati</taxon>
        <taxon>Bacillota</taxon>
        <taxon>Negativicutes</taxon>
        <taxon>Veillonellales</taxon>
        <taxon>Veillonellaceae</taxon>
        <taxon>Veillonella</taxon>
    </lineage>
</organism>
<dbReference type="InterPro" id="IPR000999">
    <property type="entry name" value="RNase_III_dom"/>
</dbReference>
<keyword evidence="4" id="KW-0963">Cytoplasm</keyword>
<feature type="domain" description="RNase III" evidence="5">
    <location>
        <begin position="49"/>
        <end position="143"/>
    </location>
</feature>
<keyword evidence="4" id="KW-0698">rRNA processing</keyword>
<feature type="active site" evidence="4">
    <location>
        <position position="54"/>
    </location>
</feature>
<comment type="cofactor">
    <cofactor evidence="4">
        <name>Mg(2+)</name>
        <dbReference type="ChEBI" id="CHEBI:18420"/>
    </cofactor>
</comment>
<dbReference type="GO" id="GO:0006364">
    <property type="term" value="P:rRNA processing"/>
    <property type="evidence" value="ECO:0007669"/>
    <property type="project" value="UniProtKB-UniRule"/>
</dbReference>
<evidence type="ECO:0000259" key="5">
    <source>
        <dbReference type="Pfam" id="PF00636"/>
    </source>
</evidence>
<dbReference type="Pfam" id="PF00636">
    <property type="entry name" value="Ribonuclease_3"/>
    <property type="match status" value="1"/>
</dbReference>
<comment type="function">
    <text evidence="4">Involved in correct processing of both the 5' and 3' ends of 23S rRNA precursor. Processes 30S rRNA precursor transcript even in absence of ribonuclease 3 (Rnc); Rnc processes 30S rRNA into smaller rRNA precursors.</text>
</comment>
<evidence type="ECO:0000256" key="1">
    <source>
        <dbReference type="ARBA" id="ARBA00022722"/>
    </source>
</evidence>
<dbReference type="HAMAP" id="MF_01468">
    <property type="entry name" value="RNase_Mini_III"/>
    <property type="match status" value="1"/>
</dbReference>
<sequence>MHGGKNVKFKQFQFLKNEAIKKLTALEQEPLRLRKRTIEECLSTDAVMLAYIGDAVYSMYVRERVVQMNITKVQVLHTIVTEFICAKSQAKVLLEIEDTFTEQEQAIARRARNSNVNVPKSSSVQEYRSSTAFEAVLGFLYETRQDERLQDVMKQAFSITLRGM</sequence>
<keyword evidence="1 4" id="KW-0540">Nuclease</keyword>
<dbReference type="Gene3D" id="1.10.1520.10">
    <property type="entry name" value="Ribonuclease III domain"/>
    <property type="match status" value="1"/>
</dbReference>
<keyword evidence="4" id="KW-0699">rRNA-binding</keyword>
<proteinExistence type="inferred from homology"/>
<dbReference type="InterPro" id="IPR008226">
    <property type="entry name" value="Mini3_fam"/>
</dbReference>
<accession>A0A6N2YHD2</accession>
<evidence type="ECO:0000313" key="6">
    <source>
        <dbReference type="EMBL" id="VYT65703.1"/>
    </source>
</evidence>
<dbReference type="AlphaFoldDB" id="A0A6N2YHD2"/>
<name>A0A6N2YHD2_9FIRM</name>
<reference evidence="6" key="1">
    <citation type="submission" date="2019-11" db="EMBL/GenBank/DDBJ databases">
        <authorList>
            <person name="Feng L."/>
        </authorList>
    </citation>
    <scope>NUCLEOTIDE SEQUENCE</scope>
    <source>
        <strain evidence="6">VdisparLFYP95</strain>
    </source>
</reference>
<dbReference type="SUPFAM" id="SSF69065">
    <property type="entry name" value="RNase III domain-like"/>
    <property type="match status" value="1"/>
</dbReference>
<keyword evidence="3 4" id="KW-0378">Hydrolase</keyword>
<keyword evidence="2 4" id="KW-0255">Endonuclease</keyword>
<keyword evidence="4" id="KW-0460">Magnesium</keyword>
<evidence type="ECO:0000256" key="2">
    <source>
        <dbReference type="ARBA" id="ARBA00022759"/>
    </source>
</evidence>
<dbReference type="PANTHER" id="PTHR34276">
    <property type="entry name" value="MINI-RIBONUCLEASE 3"/>
    <property type="match status" value="1"/>
</dbReference>
<dbReference type="InterPro" id="IPR036389">
    <property type="entry name" value="RNase_III_sf"/>
</dbReference>
<evidence type="ECO:0000256" key="4">
    <source>
        <dbReference type="HAMAP-Rule" id="MF_01468"/>
    </source>
</evidence>
<dbReference type="GO" id="GO:0019843">
    <property type="term" value="F:rRNA binding"/>
    <property type="evidence" value="ECO:0007669"/>
    <property type="project" value="UniProtKB-UniRule"/>
</dbReference>
<comment type="subcellular location">
    <subcellularLocation>
        <location evidence="4">Cytoplasm</location>
    </subcellularLocation>
</comment>
<keyword evidence="4" id="KW-0690">Ribosome biogenesis</keyword>
<dbReference type="GO" id="GO:0005737">
    <property type="term" value="C:cytoplasm"/>
    <property type="evidence" value="ECO:0007669"/>
    <property type="project" value="UniProtKB-SubCell"/>
</dbReference>
<comment type="subunit">
    <text evidence="4">Homodimer.</text>
</comment>
<keyword evidence="4" id="KW-0694">RNA-binding</keyword>
<gene>
    <name evidence="4 6" type="primary">mrnC</name>
    <name evidence="6" type="ORF">VDLFYP95_00388</name>
</gene>
<protein>
    <recommendedName>
        <fullName evidence="4">Mini-ribonuclease 3</fullName>
        <shortName evidence="4">Mini-3</shortName>
        <shortName evidence="4">Mini-RNase 3</shortName>
        <ecNumber evidence="4">3.1.26.-</ecNumber>
    </recommendedName>
    <alternativeName>
        <fullName evidence="4">Mini-RNase III</fullName>
        <shortName evidence="4">Mini-III</shortName>
    </alternativeName>
</protein>
<dbReference type="GO" id="GO:0004525">
    <property type="term" value="F:ribonuclease III activity"/>
    <property type="evidence" value="ECO:0007669"/>
    <property type="project" value="InterPro"/>
</dbReference>
<dbReference type="EMBL" id="CACRUF010000007">
    <property type="protein sequence ID" value="VYT65703.1"/>
    <property type="molecule type" value="Genomic_DNA"/>
</dbReference>
<comment type="similarity">
    <text evidence="4">Belongs to the MrnC RNase family.</text>
</comment>
<dbReference type="EC" id="3.1.26.-" evidence="4"/>
<dbReference type="PANTHER" id="PTHR34276:SF1">
    <property type="entry name" value="MINI-RIBONUCLEASE 3"/>
    <property type="match status" value="1"/>
</dbReference>
<evidence type="ECO:0000256" key="3">
    <source>
        <dbReference type="ARBA" id="ARBA00022801"/>
    </source>
</evidence>